<dbReference type="GO" id="GO:0005524">
    <property type="term" value="F:ATP binding"/>
    <property type="evidence" value="ECO:0007669"/>
    <property type="project" value="UniProtKB-KW"/>
</dbReference>
<dbReference type="PANTHER" id="PTHR45646:SF11">
    <property type="entry name" value="SERINE_THREONINE-PROTEIN KINASE DOA"/>
    <property type="match status" value="1"/>
</dbReference>
<reference evidence="8" key="2">
    <citation type="submission" date="2023-06" db="EMBL/GenBank/DDBJ databases">
        <authorList>
            <consortium name="Lawrence Berkeley National Laboratory"/>
            <person name="Haridas S."/>
            <person name="Hensen N."/>
            <person name="Bonometti L."/>
            <person name="Westerberg I."/>
            <person name="Brannstrom I.O."/>
            <person name="Guillou S."/>
            <person name="Cros-Aarteil S."/>
            <person name="Calhoun S."/>
            <person name="Kuo A."/>
            <person name="Mondo S."/>
            <person name="Pangilinan J."/>
            <person name="Riley R."/>
            <person name="Labutti K."/>
            <person name="Andreopoulos B."/>
            <person name="Lipzen A."/>
            <person name="Chen C."/>
            <person name="Yanf M."/>
            <person name="Daum C."/>
            <person name="Ng V."/>
            <person name="Clum A."/>
            <person name="Steindorff A."/>
            <person name="Ohm R."/>
            <person name="Martin F."/>
            <person name="Silar P."/>
            <person name="Natvig D."/>
            <person name="Lalanne C."/>
            <person name="Gautier V."/>
            <person name="Ament-Velasquez S.L."/>
            <person name="Kruys A."/>
            <person name="Hutchinson M.I."/>
            <person name="Powell A.J."/>
            <person name="Barry K."/>
            <person name="Miller A.N."/>
            <person name="Grigoriev I.V."/>
            <person name="Debuchy R."/>
            <person name="Gladieux P."/>
            <person name="Thoren M.H."/>
            <person name="Johannesson H."/>
        </authorList>
    </citation>
    <scope>NUCLEOTIDE SEQUENCE</scope>
    <source>
        <strain evidence="8">CBS 118394</strain>
    </source>
</reference>
<accession>A0AAE0I6U6</accession>
<sequence>MVVFTLPVVVCGLAITLPHDCFVQEPIWDSWEGLLCWNSTGRFTEDLLKAGLLRLFLALDYLHTECKLVHTDIKADNILGKLEDKGVFESFTKSEIDTPSPRKFVNGAPVYMSRGFGRPKTFSDSIVLSDFGAAVRGDVKRNHDAQPAVYRSPEVMLKTPWSYPVDIWNVGAMIWDIFQGRHLFYGNDPDGRGYTTRAHSVEVVALLGPPPVDMLKRGVRSKESFDGDGKWIADVPIPSDVTVENSIEYLDDKTKAEFLTFVKGMLQWRPEDRKKS</sequence>
<evidence type="ECO:0000256" key="6">
    <source>
        <dbReference type="SAM" id="SignalP"/>
    </source>
</evidence>
<dbReference type="EMBL" id="JAUEDM010000004">
    <property type="protein sequence ID" value="KAK3318711.1"/>
    <property type="molecule type" value="Genomic_DNA"/>
</dbReference>
<keyword evidence="1" id="KW-0723">Serine/threonine-protein kinase</keyword>
<keyword evidence="5" id="KW-0067">ATP-binding</keyword>
<name>A0AAE0I6U6_9PEZI</name>
<protein>
    <submittedName>
        <fullName evidence="8">Kinase-like domain-containing protein</fullName>
    </submittedName>
</protein>
<keyword evidence="3" id="KW-0547">Nucleotide-binding</keyword>
<keyword evidence="9" id="KW-1185">Reference proteome</keyword>
<feature type="signal peptide" evidence="6">
    <location>
        <begin position="1"/>
        <end position="18"/>
    </location>
</feature>
<feature type="chain" id="PRO_5042216431" evidence="6">
    <location>
        <begin position="19"/>
        <end position="276"/>
    </location>
</feature>
<dbReference type="GO" id="GO:0005634">
    <property type="term" value="C:nucleus"/>
    <property type="evidence" value="ECO:0007669"/>
    <property type="project" value="TreeGrafter"/>
</dbReference>
<evidence type="ECO:0000256" key="4">
    <source>
        <dbReference type="ARBA" id="ARBA00022777"/>
    </source>
</evidence>
<dbReference type="PROSITE" id="PS50011">
    <property type="entry name" value="PROTEIN_KINASE_DOM"/>
    <property type="match status" value="1"/>
</dbReference>
<organism evidence="8 9">
    <name type="scientific">Apodospora peruviana</name>
    <dbReference type="NCBI Taxonomy" id="516989"/>
    <lineage>
        <taxon>Eukaryota</taxon>
        <taxon>Fungi</taxon>
        <taxon>Dikarya</taxon>
        <taxon>Ascomycota</taxon>
        <taxon>Pezizomycotina</taxon>
        <taxon>Sordariomycetes</taxon>
        <taxon>Sordariomycetidae</taxon>
        <taxon>Sordariales</taxon>
        <taxon>Lasiosphaeriaceae</taxon>
        <taxon>Apodospora</taxon>
    </lineage>
</organism>
<keyword evidence="6" id="KW-0732">Signal</keyword>
<evidence type="ECO:0000256" key="5">
    <source>
        <dbReference type="ARBA" id="ARBA00022840"/>
    </source>
</evidence>
<comment type="caution">
    <text evidence="8">The sequence shown here is derived from an EMBL/GenBank/DDBJ whole genome shotgun (WGS) entry which is preliminary data.</text>
</comment>
<keyword evidence="4 8" id="KW-0418">Kinase</keyword>
<dbReference type="PANTHER" id="PTHR45646">
    <property type="entry name" value="SERINE/THREONINE-PROTEIN KINASE DOA-RELATED"/>
    <property type="match status" value="1"/>
</dbReference>
<dbReference type="GO" id="GO:0004674">
    <property type="term" value="F:protein serine/threonine kinase activity"/>
    <property type="evidence" value="ECO:0007669"/>
    <property type="project" value="UniProtKB-KW"/>
</dbReference>
<dbReference type="InterPro" id="IPR011009">
    <property type="entry name" value="Kinase-like_dom_sf"/>
</dbReference>
<evidence type="ECO:0000256" key="2">
    <source>
        <dbReference type="ARBA" id="ARBA00022679"/>
    </source>
</evidence>
<evidence type="ECO:0000259" key="7">
    <source>
        <dbReference type="PROSITE" id="PS50011"/>
    </source>
</evidence>
<dbReference type="SMART" id="SM00220">
    <property type="entry name" value="S_TKc"/>
    <property type="match status" value="1"/>
</dbReference>
<reference evidence="8" key="1">
    <citation type="journal article" date="2023" name="Mol. Phylogenet. Evol.">
        <title>Genome-scale phylogeny and comparative genomics of the fungal order Sordariales.</title>
        <authorList>
            <person name="Hensen N."/>
            <person name="Bonometti L."/>
            <person name="Westerberg I."/>
            <person name="Brannstrom I.O."/>
            <person name="Guillou S."/>
            <person name="Cros-Aarteil S."/>
            <person name="Calhoun S."/>
            <person name="Haridas S."/>
            <person name="Kuo A."/>
            <person name="Mondo S."/>
            <person name="Pangilinan J."/>
            <person name="Riley R."/>
            <person name="LaButti K."/>
            <person name="Andreopoulos B."/>
            <person name="Lipzen A."/>
            <person name="Chen C."/>
            <person name="Yan M."/>
            <person name="Daum C."/>
            <person name="Ng V."/>
            <person name="Clum A."/>
            <person name="Steindorff A."/>
            <person name="Ohm R.A."/>
            <person name="Martin F."/>
            <person name="Silar P."/>
            <person name="Natvig D.O."/>
            <person name="Lalanne C."/>
            <person name="Gautier V."/>
            <person name="Ament-Velasquez S.L."/>
            <person name="Kruys A."/>
            <person name="Hutchinson M.I."/>
            <person name="Powell A.J."/>
            <person name="Barry K."/>
            <person name="Miller A.N."/>
            <person name="Grigoriev I.V."/>
            <person name="Debuchy R."/>
            <person name="Gladieux P."/>
            <person name="Hiltunen Thoren M."/>
            <person name="Johannesson H."/>
        </authorList>
    </citation>
    <scope>NUCLEOTIDE SEQUENCE</scope>
    <source>
        <strain evidence="8">CBS 118394</strain>
    </source>
</reference>
<gene>
    <name evidence="8" type="ORF">B0H66DRAFT_575404</name>
</gene>
<dbReference type="Proteomes" id="UP001283341">
    <property type="component" value="Unassembled WGS sequence"/>
</dbReference>
<dbReference type="GO" id="GO:0043484">
    <property type="term" value="P:regulation of RNA splicing"/>
    <property type="evidence" value="ECO:0007669"/>
    <property type="project" value="TreeGrafter"/>
</dbReference>
<evidence type="ECO:0000256" key="1">
    <source>
        <dbReference type="ARBA" id="ARBA00022527"/>
    </source>
</evidence>
<dbReference type="SUPFAM" id="SSF56112">
    <property type="entry name" value="Protein kinase-like (PK-like)"/>
    <property type="match status" value="1"/>
</dbReference>
<dbReference type="Pfam" id="PF00069">
    <property type="entry name" value="Pkinase"/>
    <property type="match status" value="1"/>
</dbReference>
<dbReference type="InterPro" id="IPR051175">
    <property type="entry name" value="CLK_kinases"/>
</dbReference>
<dbReference type="AlphaFoldDB" id="A0AAE0I6U6"/>
<feature type="domain" description="Protein kinase" evidence="7">
    <location>
        <begin position="1"/>
        <end position="276"/>
    </location>
</feature>
<proteinExistence type="predicted"/>
<evidence type="ECO:0000256" key="3">
    <source>
        <dbReference type="ARBA" id="ARBA00022741"/>
    </source>
</evidence>
<dbReference type="Gene3D" id="1.10.510.10">
    <property type="entry name" value="Transferase(Phosphotransferase) domain 1"/>
    <property type="match status" value="1"/>
</dbReference>
<evidence type="ECO:0000313" key="8">
    <source>
        <dbReference type="EMBL" id="KAK3318711.1"/>
    </source>
</evidence>
<dbReference type="InterPro" id="IPR000719">
    <property type="entry name" value="Prot_kinase_dom"/>
</dbReference>
<keyword evidence="2" id="KW-0808">Transferase</keyword>
<evidence type="ECO:0000313" key="9">
    <source>
        <dbReference type="Proteomes" id="UP001283341"/>
    </source>
</evidence>